<accession>A0A9P4IGJ7</accession>
<sequence length="317" mass="35004">MPSERRYFIPEEPLPASEISKLLGAVVANKLLPLKSSAPNTASGSDEPLHNAVDIIPDLLPDPVVWLDRKDFLSRTSGWTVRGGLSSLIGIGYSHTTENGIIIESEELKCYSLANSAEHFETLMKNELFARDVRNFLQRTRRTRAYFVAGFLTTKGTQWKEFNVYSRKSGVNVTVPVLEAVGSPLPGLADPQFAPSIKKSVRSEQSKRTEDELVFAVAYNVIKISRAFKVVRDNSIYLKRALINVGPKRATAKHLAFSGDDSENEDIIDSDEEGFDNSSDAQDAMEIVYMGGTKELSSEDLLEDGEAAVPSFSLQLQ</sequence>
<dbReference type="Proteomes" id="UP000799772">
    <property type="component" value="Unassembled WGS sequence"/>
</dbReference>
<evidence type="ECO:0000313" key="2">
    <source>
        <dbReference type="EMBL" id="KAF2099232.1"/>
    </source>
</evidence>
<reference evidence="2" key="1">
    <citation type="journal article" date="2020" name="Stud. Mycol.">
        <title>101 Dothideomycetes genomes: a test case for predicting lifestyles and emergence of pathogens.</title>
        <authorList>
            <person name="Haridas S."/>
            <person name="Albert R."/>
            <person name="Binder M."/>
            <person name="Bloem J."/>
            <person name="Labutti K."/>
            <person name="Salamov A."/>
            <person name="Andreopoulos B."/>
            <person name="Baker S."/>
            <person name="Barry K."/>
            <person name="Bills G."/>
            <person name="Bluhm B."/>
            <person name="Cannon C."/>
            <person name="Castanera R."/>
            <person name="Culley D."/>
            <person name="Daum C."/>
            <person name="Ezra D."/>
            <person name="Gonzalez J."/>
            <person name="Henrissat B."/>
            <person name="Kuo A."/>
            <person name="Liang C."/>
            <person name="Lipzen A."/>
            <person name="Lutzoni F."/>
            <person name="Magnuson J."/>
            <person name="Mondo S."/>
            <person name="Nolan M."/>
            <person name="Ohm R."/>
            <person name="Pangilinan J."/>
            <person name="Park H.-J."/>
            <person name="Ramirez L."/>
            <person name="Alfaro M."/>
            <person name="Sun H."/>
            <person name="Tritt A."/>
            <person name="Yoshinaga Y."/>
            <person name="Zwiers L.-H."/>
            <person name="Turgeon B."/>
            <person name="Goodwin S."/>
            <person name="Spatafora J."/>
            <person name="Crous P."/>
            <person name="Grigoriev I."/>
        </authorList>
    </citation>
    <scope>NUCLEOTIDE SEQUENCE</scope>
    <source>
        <strain evidence="2">CBS 133067</strain>
    </source>
</reference>
<organism evidence="2 3">
    <name type="scientific">Rhizodiscina lignyota</name>
    <dbReference type="NCBI Taxonomy" id="1504668"/>
    <lineage>
        <taxon>Eukaryota</taxon>
        <taxon>Fungi</taxon>
        <taxon>Dikarya</taxon>
        <taxon>Ascomycota</taxon>
        <taxon>Pezizomycotina</taxon>
        <taxon>Dothideomycetes</taxon>
        <taxon>Pleosporomycetidae</taxon>
        <taxon>Aulographales</taxon>
        <taxon>Rhizodiscinaceae</taxon>
        <taxon>Rhizodiscina</taxon>
    </lineage>
</organism>
<dbReference type="AlphaFoldDB" id="A0A9P4IGJ7"/>
<name>A0A9P4IGJ7_9PEZI</name>
<protein>
    <submittedName>
        <fullName evidence="2">Uncharacterized protein</fullName>
    </submittedName>
</protein>
<dbReference type="OrthoDB" id="5410365at2759"/>
<dbReference type="EMBL" id="ML978126">
    <property type="protein sequence ID" value="KAF2099232.1"/>
    <property type="molecule type" value="Genomic_DNA"/>
</dbReference>
<comment type="caution">
    <text evidence="2">The sequence shown here is derived from an EMBL/GenBank/DDBJ whole genome shotgun (WGS) entry which is preliminary data.</text>
</comment>
<evidence type="ECO:0000256" key="1">
    <source>
        <dbReference type="SAM" id="MobiDB-lite"/>
    </source>
</evidence>
<feature type="compositionally biased region" description="Acidic residues" evidence="1">
    <location>
        <begin position="260"/>
        <end position="275"/>
    </location>
</feature>
<feature type="region of interest" description="Disordered" evidence="1">
    <location>
        <begin position="260"/>
        <end position="280"/>
    </location>
</feature>
<evidence type="ECO:0000313" key="3">
    <source>
        <dbReference type="Proteomes" id="UP000799772"/>
    </source>
</evidence>
<proteinExistence type="predicted"/>
<keyword evidence="3" id="KW-1185">Reference proteome</keyword>
<gene>
    <name evidence="2" type="ORF">NA57DRAFT_76462</name>
</gene>